<dbReference type="SMART" id="SM00544">
    <property type="entry name" value="MA3"/>
    <property type="match status" value="1"/>
</dbReference>
<keyword evidence="4" id="KW-0648">Protein biosynthesis</keyword>
<keyword evidence="9" id="KW-1185">Reference proteome</keyword>
<feature type="compositionally biased region" description="Basic and acidic residues" evidence="6">
    <location>
        <begin position="114"/>
        <end position="123"/>
    </location>
</feature>
<dbReference type="InterPro" id="IPR003891">
    <property type="entry name" value="Initiation_fac_eIF4g_MI"/>
</dbReference>
<dbReference type="AlphaFoldDB" id="A0ABC8SMT5"/>
<protein>
    <recommendedName>
        <fullName evidence="7">MI domain-containing protein</fullName>
    </recommendedName>
</protein>
<evidence type="ECO:0000259" key="7">
    <source>
        <dbReference type="PROSITE" id="PS51366"/>
    </source>
</evidence>
<dbReference type="GO" id="GO:0003743">
    <property type="term" value="F:translation initiation factor activity"/>
    <property type="evidence" value="ECO:0007669"/>
    <property type="project" value="UniProtKB-KW"/>
</dbReference>
<name>A0ABC8SMT5_9AQUA</name>
<comment type="function">
    <text evidence="5">Plays a role in the accumulation of some potyvirus during viral infection.</text>
</comment>
<dbReference type="EMBL" id="CAUOFW020003170">
    <property type="protein sequence ID" value="CAK9158435.1"/>
    <property type="molecule type" value="Genomic_DNA"/>
</dbReference>
<dbReference type="SMART" id="SM00543">
    <property type="entry name" value="MIF4G"/>
    <property type="match status" value="1"/>
</dbReference>
<dbReference type="InterPro" id="IPR016024">
    <property type="entry name" value="ARM-type_fold"/>
</dbReference>
<dbReference type="PANTHER" id="PTHR23253:SF62">
    <property type="entry name" value="MI DOMAIN-CONTAINING PROTEIN"/>
    <property type="match status" value="1"/>
</dbReference>
<evidence type="ECO:0000313" key="8">
    <source>
        <dbReference type="EMBL" id="CAK9158435.1"/>
    </source>
</evidence>
<dbReference type="FunFam" id="1.25.40.180:FF:000027">
    <property type="entry name" value="Eukaryotic translation initiation factor isoform 4G-2"/>
    <property type="match status" value="1"/>
</dbReference>
<keyword evidence="2" id="KW-0396">Initiation factor</keyword>
<evidence type="ECO:0000256" key="2">
    <source>
        <dbReference type="ARBA" id="ARBA00022540"/>
    </source>
</evidence>
<proteinExistence type="inferred from homology"/>
<dbReference type="Pfam" id="PF02854">
    <property type="entry name" value="MIF4G"/>
    <property type="match status" value="1"/>
</dbReference>
<evidence type="ECO:0000256" key="5">
    <source>
        <dbReference type="ARBA" id="ARBA00057610"/>
    </source>
</evidence>
<dbReference type="GO" id="GO:0006417">
    <property type="term" value="P:regulation of translation"/>
    <property type="evidence" value="ECO:0007669"/>
    <property type="project" value="UniProtKB-KW"/>
</dbReference>
<sequence length="851" mass="94024">MPQAAMIPQRVSYMGQQATKLMMHASTSHGFTFIHFNSPVLSFLGDHKIVAGDLQFEDHERVRYTRDHLLQLREIAEIPEDILKIKQEIEAEFIGEDQTWGHGDSNHQTQTRYSEPDARDWRGRSAPSPVSGEERSWEALRDNRELSGRFESRPHEANLRQDQLNSQFARAQISSNQGNPLPLPKTGKGNRSDVKEMEKGKDCPSVLHLAVVRHWLAFIELFSLSTGKPLGGCPVGLDVGDWLKFGYVVGLAAALIKAEVPWSVRRGNLSEKERVLKTVKGILNKLTPEKFDVLKGQLIDSGITSPDILKDVISLIFDKAVLEPTFCPMYALLCSDLNEKLPPFPSEEPGGKEITFKRILLNNCQEAFEGADNLRAEISQMTVPEQEMERRDKERMIKLRTLGNIRLIGELLKQKMVPEKIVHHIVQELLGPDPKACPAEENVEAICQFFNTIGKQLDDSPKSRRVNDMYFSRLKELTTNIQLAARLRFMVRNVLDLRANKWVPRREEVRAKTISEIHNEAEKNLGLRPGATANMRNGRNVGPQVAGPGGFPITRPGLGGMMPGMPGTRKMPGMPGLDTDNWEVPRTRPVPRADALYSKSSGHLQPPLVGSAASLDAKFLPQGSSGFIAGKTSALLQGSGAPQPSGFIPGVEPSTQKSKLVALAPSVIPPPVKPQNDEAKLDPADLQRKTVALLEEYFSVRILDEALQCVAELNSPSYHPEVVKEAIALALEKSPPCVEPITKLLEFLLHKNVITPKDIVSGCLLYGSIMDDIGIDIPKAPYNFGEVIGKLVLTGGLDFKVVAEVLRKVEDDRFRVAIYEAIKSSINSSPSAQGVLATQGADMQACESLLS</sequence>
<gene>
    <name evidence="8" type="ORF">ILEXP_LOCUS27077</name>
</gene>
<feature type="domain" description="MI" evidence="7">
    <location>
        <begin position="685"/>
        <end position="807"/>
    </location>
</feature>
<dbReference type="Proteomes" id="UP001642360">
    <property type="component" value="Unassembled WGS sequence"/>
</dbReference>
<keyword evidence="3" id="KW-0810">Translation regulation</keyword>
<accession>A0ABC8SMT5</accession>
<evidence type="ECO:0000256" key="4">
    <source>
        <dbReference type="ARBA" id="ARBA00022917"/>
    </source>
</evidence>
<evidence type="ECO:0000256" key="3">
    <source>
        <dbReference type="ARBA" id="ARBA00022845"/>
    </source>
</evidence>
<evidence type="ECO:0000256" key="6">
    <source>
        <dbReference type="SAM" id="MobiDB-lite"/>
    </source>
</evidence>
<dbReference type="SUPFAM" id="SSF48371">
    <property type="entry name" value="ARM repeat"/>
    <property type="match status" value="2"/>
</dbReference>
<dbReference type="Pfam" id="PF02847">
    <property type="entry name" value="MA3"/>
    <property type="match status" value="1"/>
</dbReference>
<comment type="similarity">
    <text evidence="1">Belongs to the eukaryotic initiation factor 4G family.</text>
</comment>
<dbReference type="Gene3D" id="1.25.40.180">
    <property type="match status" value="2"/>
</dbReference>
<feature type="region of interest" description="Disordered" evidence="6">
    <location>
        <begin position="174"/>
        <end position="199"/>
    </location>
</feature>
<evidence type="ECO:0000313" key="9">
    <source>
        <dbReference type="Proteomes" id="UP001642360"/>
    </source>
</evidence>
<evidence type="ECO:0000256" key="1">
    <source>
        <dbReference type="ARBA" id="ARBA00005775"/>
    </source>
</evidence>
<feature type="compositionally biased region" description="Basic and acidic residues" evidence="6">
    <location>
        <begin position="190"/>
        <end position="199"/>
    </location>
</feature>
<feature type="region of interest" description="Disordered" evidence="6">
    <location>
        <begin position="96"/>
        <end position="138"/>
    </location>
</feature>
<dbReference type="PROSITE" id="PS51366">
    <property type="entry name" value="MI"/>
    <property type="match status" value="1"/>
</dbReference>
<reference evidence="8 9" key="1">
    <citation type="submission" date="2024-02" db="EMBL/GenBank/DDBJ databases">
        <authorList>
            <person name="Vignale AGUSTIN F."/>
            <person name="Sosa J E."/>
            <person name="Modenutti C."/>
        </authorList>
    </citation>
    <scope>NUCLEOTIDE SEQUENCE [LARGE SCALE GENOMIC DNA]</scope>
</reference>
<dbReference type="PANTHER" id="PTHR23253">
    <property type="entry name" value="EUKARYOTIC TRANSLATION INITIATION FACTOR 4 GAMMA"/>
    <property type="match status" value="1"/>
</dbReference>
<dbReference type="InterPro" id="IPR003890">
    <property type="entry name" value="MIF4G-like_typ-3"/>
</dbReference>
<comment type="caution">
    <text evidence="8">The sequence shown here is derived from an EMBL/GenBank/DDBJ whole genome shotgun (WGS) entry which is preliminary data.</text>
</comment>
<organism evidence="8 9">
    <name type="scientific">Ilex paraguariensis</name>
    <name type="common">yerba mate</name>
    <dbReference type="NCBI Taxonomy" id="185542"/>
    <lineage>
        <taxon>Eukaryota</taxon>
        <taxon>Viridiplantae</taxon>
        <taxon>Streptophyta</taxon>
        <taxon>Embryophyta</taxon>
        <taxon>Tracheophyta</taxon>
        <taxon>Spermatophyta</taxon>
        <taxon>Magnoliopsida</taxon>
        <taxon>eudicotyledons</taxon>
        <taxon>Gunneridae</taxon>
        <taxon>Pentapetalae</taxon>
        <taxon>asterids</taxon>
        <taxon>campanulids</taxon>
        <taxon>Aquifoliales</taxon>
        <taxon>Aquifoliaceae</taxon>
        <taxon>Ilex</taxon>
    </lineage>
</organism>